<dbReference type="SUPFAM" id="SSF54001">
    <property type="entry name" value="Cysteine proteinases"/>
    <property type="match status" value="1"/>
</dbReference>
<feature type="compositionally biased region" description="Low complexity" evidence="3">
    <location>
        <begin position="1"/>
        <end position="22"/>
    </location>
</feature>
<evidence type="ECO:0000256" key="1">
    <source>
        <dbReference type="ARBA" id="ARBA00006547"/>
    </source>
</evidence>
<protein>
    <submittedName>
        <fullName evidence="4">Arylamine N-acetyltransferase</fullName>
    </submittedName>
</protein>
<reference evidence="4" key="1">
    <citation type="submission" date="2021-01" db="EMBL/GenBank/DDBJ databases">
        <title>Whole genome shotgun sequence of Actinocatenispora rupis NBRC 107355.</title>
        <authorList>
            <person name="Komaki H."/>
            <person name="Tamura T."/>
        </authorList>
    </citation>
    <scope>NUCLEOTIDE SEQUENCE</scope>
    <source>
        <strain evidence="4">NBRC 107355</strain>
    </source>
</reference>
<keyword evidence="5" id="KW-1185">Reference proteome</keyword>
<evidence type="ECO:0000256" key="3">
    <source>
        <dbReference type="SAM" id="MobiDB-lite"/>
    </source>
</evidence>
<dbReference type="Pfam" id="PF00797">
    <property type="entry name" value="Acetyltransf_2"/>
    <property type="match status" value="1"/>
</dbReference>
<evidence type="ECO:0000313" key="4">
    <source>
        <dbReference type="EMBL" id="GID15988.1"/>
    </source>
</evidence>
<sequence>MTVSATNATTSHTTAATTNSPNRATRPSGSRRGNVARAITTSTPAERTWSRGAGIIGGMIDVTGYLERIGYRGPVRPDTDTLVALHRAHLATVPYENIDIQLGRPVSLDPAALADKIVRRRRGGFCFELNGAFGLLLSQLGFTVRYVRSAVNVERDGPAAWGNHLALLVATGPDDWMLADVGFGDGFLAPLPLAIGTYPQGPLTYQVRRDLSGTWRMVHHPTGTAPGYEFRTDPLALNDFADRCAELATAPSSSYVQTLVVQQPHHDHSMSLRARSLVRRSPDAIETRTLADRDELAAALADFGVPVDALGGDAVDALWRRADEQHRAWLSARGRI</sequence>
<dbReference type="Gene3D" id="3.30.2140.10">
    <property type="entry name" value="Arylamine N-acetyltransferase"/>
    <property type="match status" value="1"/>
</dbReference>
<comment type="caution">
    <text evidence="4">The sequence shown here is derived from an EMBL/GenBank/DDBJ whole genome shotgun (WGS) entry which is preliminary data.</text>
</comment>
<feature type="region of interest" description="Disordered" evidence="3">
    <location>
        <begin position="1"/>
        <end position="37"/>
    </location>
</feature>
<dbReference type="Gene3D" id="2.40.128.150">
    <property type="entry name" value="Cysteine proteinases"/>
    <property type="match status" value="1"/>
</dbReference>
<name>A0A8J3JHJ4_9ACTN</name>
<dbReference type="GO" id="GO:0016407">
    <property type="term" value="F:acetyltransferase activity"/>
    <property type="evidence" value="ECO:0007669"/>
    <property type="project" value="InterPro"/>
</dbReference>
<organism evidence="4 5">
    <name type="scientific">Actinocatenispora rupis</name>
    <dbReference type="NCBI Taxonomy" id="519421"/>
    <lineage>
        <taxon>Bacteria</taxon>
        <taxon>Bacillati</taxon>
        <taxon>Actinomycetota</taxon>
        <taxon>Actinomycetes</taxon>
        <taxon>Micromonosporales</taxon>
        <taxon>Micromonosporaceae</taxon>
        <taxon>Actinocatenispora</taxon>
    </lineage>
</organism>
<gene>
    <name evidence="4" type="primary">nat</name>
    <name evidence="4" type="ORF">Aru02nite_68770</name>
</gene>
<dbReference type="PANTHER" id="PTHR11786:SF0">
    <property type="entry name" value="ARYLAMINE N-ACETYLTRANSFERASE 4-RELATED"/>
    <property type="match status" value="1"/>
</dbReference>
<proteinExistence type="inferred from homology"/>
<dbReference type="AlphaFoldDB" id="A0A8J3JHJ4"/>
<dbReference type="PANTHER" id="PTHR11786">
    <property type="entry name" value="N-HYDROXYARYLAMINE O-ACETYLTRANSFERASE"/>
    <property type="match status" value="1"/>
</dbReference>
<comment type="similarity">
    <text evidence="1 2">Belongs to the arylamine N-acetyltransferase family.</text>
</comment>
<evidence type="ECO:0000256" key="2">
    <source>
        <dbReference type="RuleBase" id="RU003452"/>
    </source>
</evidence>
<accession>A0A8J3JHJ4</accession>
<dbReference type="EMBL" id="BOMB01000050">
    <property type="protein sequence ID" value="GID15988.1"/>
    <property type="molecule type" value="Genomic_DNA"/>
</dbReference>
<dbReference type="InterPro" id="IPR001447">
    <property type="entry name" value="Arylamine_N-AcTrfase"/>
</dbReference>
<dbReference type="InterPro" id="IPR038765">
    <property type="entry name" value="Papain-like_cys_pep_sf"/>
</dbReference>
<dbReference type="PRINTS" id="PR01543">
    <property type="entry name" value="ANATRNSFRASE"/>
</dbReference>
<evidence type="ECO:0000313" key="5">
    <source>
        <dbReference type="Proteomes" id="UP000612808"/>
    </source>
</evidence>
<dbReference type="Proteomes" id="UP000612808">
    <property type="component" value="Unassembled WGS sequence"/>
</dbReference>